<dbReference type="AlphaFoldDB" id="A0A9P4H6W5"/>
<keyword evidence="2" id="KW-1185">Reference proteome</keyword>
<comment type="caution">
    <text evidence="1">The sequence shown here is derived from an EMBL/GenBank/DDBJ whole genome shotgun (WGS) entry which is preliminary data.</text>
</comment>
<evidence type="ECO:0000313" key="1">
    <source>
        <dbReference type="EMBL" id="KAF2029306.1"/>
    </source>
</evidence>
<dbReference type="EMBL" id="ML978202">
    <property type="protein sequence ID" value="KAF2029306.1"/>
    <property type="molecule type" value="Genomic_DNA"/>
</dbReference>
<accession>A0A9P4H6W5</accession>
<sequence length="172" mass="20127">MHRLEDRPDTQIEHHEKNLSLFARRLGEPPAWLDADKKNILEKKRRWSVDCRKIEWAGQCQPPTWSKWNCGETLDDAYCETMRRKWLIGGTQLNFGERLSDPKDYPILDRNYKGSYSPPKDNKTYVEPDNSRLANNEFLDILNTADTGGWFHDNTMATALEVLGRITDYKSH</sequence>
<dbReference type="OrthoDB" id="3798225at2759"/>
<organism evidence="1 2">
    <name type="scientific">Setomelanomma holmii</name>
    <dbReference type="NCBI Taxonomy" id="210430"/>
    <lineage>
        <taxon>Eukaryota</taxon>
        <taxon>Fungi</taxon>
        <taxon>Dikarya</taxon>
        <taxon>Ascomycota</taxon>
        <taxon>Pezizomycotina</taxon>
        <taxon>Dothideomycetes</taxon>
        <taxon>Pleosporomycetidae</taxon>
        <taxon>Pleosporales</taxon>
        <taxon>Pleosporineae</taxon>
        <taxon>Phaeosphaeriaceae</taxon>
        <taxon>Setomelanomma</taxon>
    </lineage>
</organism>
<protein>
    <submittedName>
        <fullName evidence="1">Uncharacterized protein</fullName>
    </submittedName>
</protein>
<name>A0A9P4H6W5_9PLEO</name>
<evidence type="ECO:0000313" key="2">
    <source>
        <dbReference type="Proteomes" id="UP000799777"/>
    </source>
</evidence>
<dbReference type="Proteomes" id="UP000799777">
    <property type="component" value="Unassembled WGS sequence"/>
</dbReference>
<reference evidence="1" key="1">
    <citation type="journal article" date="2020" name="Stud. Mycol.">
        <title>101 Dothideomycetes genomes: a test case for predicting lifestyles and emergence of pathogens.</title>
        <authorList>
            <person name="Haridas S."/>
            <person name="Albert R."/>
            <person name="Binder M."/>
            <person name="Bloem J."/>
            <person name="Labutti K."/>
            <person name="Salamov A."/>
            <person name="Andreopoulos B."/>
            <person name="Baker S."/>
            <person name="Barry K."/>
            <person name="Bills G."/>
            <person name="Bluhm B."/>
            <person name="Cannon C."/>
            <person name="Castanera R."/>
            <person name="Culley D."/>
            <person name="Daum C."/>
            <person name="Ezra D."/>
            <person name="Gonzalez J."/>
            <person name="Henrissat B."/>
            <person name="Kuo A."/>
            <person name="Liang C."/>
            <person name="Lipzen A."/>
            <person name="Lutzoni F."/>
            <person name="Magnuson J."/>
            <person name="Mondo S."/>
            <person name="Nolan M."/>
            <person name="Ohm R."/>
            <person name="Pangilinan J."/>
            <person name="Park H.-J."/>
            <person name="Ramirez L."/>
            <person name="Alfaro M."/>
            <person name="Sun H."/>
            <person name="Tritt A."/>
            <person name="Yoshinaga Y."/>
            <person name="Zwiers L.-H."/>
            <person name="Turgeon B."/>
            <person name="Goodwin S."/>
            <person name="Spatafora J."/>
            <person name="Crous P."/>
            <person name="Grigoriev I."/>
        </authorList>
    </citation>
    <scope>NUCLEOTIDE SEQUENCE</scope>
    <source>
        <strain evidence="1">CBS 110217</strain>
    </source>
</reference>
<proteinExistence type="predicted"/>
<gene>
    <name evidence="1" type="ORF">EK21DRAFT_89887</name>
</gene>